<dbReference type="EMBL" id="JBHSMI010000012">
    <property type="protein sequence ID" value="MFC5402363.1"/>
    <property type="molecule type" value="Genomic_DNA"/>
</dbReference>
<dbReference type="Proteomes" id="UP001596113">
    <property type="component" value="Unassembled WGS sequence"/>
</dbReference>
<dbReference type="RefSeq" id="WP_378130743.1">
    <property type="nucleotide sequence ID" value="NZ_JBHSMI010000012.1"/>
</dbReference>
<gene>
    <name evidence="1" type="ORF">ACFPOF_06400</name>
</gene>
<proteinExistence type="predicted"/>
<evidence type="ECO:0000313" key="1">
    <source>
        <dbReference type="EMBL" id="MFC5402363.1"/>
    </source>
</evidence>
<name>A0ABW0HPP0_9BACL</name>
<comment type="caution">
    <text evidence="1">The sequence shown here is derived from an EMBL/GenBank/DDBJ whole genome shotgun (WGS) entry which is preliminary data.</text>
</comment>
<sequence>MEILIRKHVVNSDAVALRELKTYQLVAAWKRTDSKNQQLIEQVRKIEDTIESGEYSNEGEKLTQYSRLISKNIEDQLISDILGEHIE</sequence>
<evidence type="ECO:0000313" key="2">
    <source>
        <dbReference type="Proteomes" id="UP001596113"/>
    </source>
</evidence>
<accession>A0ABW0HPP0</accession>
<reference evidence="2" key="1">
    <citation type="journal article" date="2019" name="Int. J. Syst. Evol. Microbiol.">
        <title>The Global Catalogue of Microorganisms (GCM) 10K type strain sequencing project: providing services to taxonomists for standard genome sequencing and annotation.</title>
        <authorList>
            <consortium name="The Broad Institute Genomics Platform"/>
            <consortium name="The Broad Institute Genome Sequencing Center for Infectious Disease"/>
            <person name="Wu L."/>
            <person name="Ma J."/>
        </authorList>
    </citation>
    <scope>NUCLEOTIDE SEQUENCE [LARGE SCALE GENOMIC DNA]</scope>
    <source>
        <strain evidence="2">CGMCC 1.18575</strain>
    </source>
</reference>
<protein>
    <submittedName>
        <fullName evidence="1">Uncharacterized protein</fullName>
    </submittedName>
</protein>
<organism evidence="1 2">
    <name type="scientific">Cohnella soli</name>
    <dbReference type="NCBI Taxonomy" id="425005"/>
    <lineage>
        <taxon>Bacteria</taxon>
        <taxon>Bacillati</taxon>
        <taxon>Bacillota</taxon>
        <taxon>Bacilli</taxon>
        <taxon>Bacillales</taxon>
        <taxon>Paenibacillaceae</taxon>
        <taxon>Cohnella</taxon>
    </lineage>
</organism>
<keyword evidence="2" id="KW-1185">Reference proteome</keyword>